<dbReference type="PRINTS" id="PR00038">
    <property type="entry name" value="HTHLUXR"/>
</dbReference>
<dbReference type="GO" id="GO:0004016">
    <property type="term" value="F:adenylate cyclase activity"/>
    <property type="evidence" value="ECO:0007669"/>
    <property type="project" value="TreeGrafter"/>
</dbReference>
<dbReference type="OrthoDB" id="5476461at2"/>
<feature type="region of interest" description="Disordered" evidence="3">
    <location>
        <begin position="1"/>
        <end position="61"/>
    </location>
</feature>
<evidence type="ECO:0000256" key="2">
    <source>
        <dbReference type="ARBA" id="ARBA00022840"/>
    </source>
</evidence>
<evidence type="ECO:0000313" key="5">
    <source>
        <dbReference type="EMBL" id="SDO58863.1"/>
    </source>
</evidence>
<dbReference type="InterPro" id="IPR016032">
    <property type="entry name" value="Sig_transdc_resp-reg_C-effctor"/>
</dbReference>
<dbReference type="Gene3D" id="3.40.50.300">
    <property type="entry name" value="P-loop containing nucleotide triphosphate hydrolases"/>
    <property type="match status" value="1"/>
</dbReference>
<dbReference type="Pfam" id="PF13191">
    <property type="entry name" value="AAA_16"/>
    <property type="match status" value="1"/>
</dbReference>
<feature type="domain" description="HTH luxR-type" evidence="4">
    <location>
        <begin position="946"/>
        <end position="1011"/>
    </location>
</feature>
<dbReference type="AlphaFoldDB" id="A0A1H0KSV1"/>
<sequence length="1014" mass="106689">MSGGGRTSDTRGGPATSDEEWPASPALRDDRFVPRPTTSPGAARAESTLPGAAPAESTPRRLIGRQAELTELIDRSVSSSEPTITLLSGDAGTGKTRLLQEVGVKASAAGGLSLFGSCVQVGDFGLPYLPIIDALRAVEADPDGAQVLQQEAAVRPALARLLPQLVGGPAPTAPGSDGLAQGQLFEALRRVLTALAETRPVLLVIEDVHWADRSTRDLIAFLARTLRTGRIAVIASYRSDDLHRRHPLRPLLAEMARLPHVRRINLGPLGRDEVAQLLEQLSGAPVDPQLLERVFARSEGNAFFAEELARARAGGPPGRLPDELVDVLLSRVEDLGPAGREAVRAAAVAGRRVGHDLLLAAAGTPDIEDGLREAVEAGLMISDGDTYAFRHALYQEAVYGDLLPGERVRRHARFAQVLADGVDPSVGPAERAHHLLASHDLPGALRASVDAAAAAEAMAAPAEALRHLEQAVSLLDRVGDAGGRLDLLRRAAEAASNSGDTARAMAFGSAAVTEADACGADVMVRAQVRERLARLAFEADQSGDRPSREALELLPDATALRARALATRARAMFDGKSLEMAAEMLAEAVRIAEQTGADMIAADALVTLSLMARRGLLPAAGAPAMIDALPMTTGPEGLDIRVRTLRFLSAQLMEDGDLEGAFAAAQEGVDLTDRAGLVWSSYGLDLRLMRGWVLAATGDWDQVLADSLAAVYAPTEPGRVLATQAVGVLVGRGDPEAERLLARLRGTGDHYAELQLDLAEVDQRLLQGRPAEALALARACAAQLVEDGWGTEKLLLAARQAAALADLATGAGKGRSEPGADLAEQARALADEMDAVPLTPASSGPLGRSWRLRLRAEADRANGADTAGQWLQVRTAAVDAGRVPDQAYAGIHAARLLLSGGERDRAADLLRVAEAQASQLGAAPMLEQIAELARRGRLDLRPTAAVQPTGSPLTARETEVLTLVATGRSNRQVGQELFISDKTASVHLSRVMAKLGAATRTEAVALARQRGLLP</sequence>
<keyword evidence="6" id="KW-1185">Reference proteome</keyword>
<reference evidence="5 6" key="1">
    <citation type="submission" date="2016-10" db="EMBL/GenBank/DDBJ databases">
        <authorList>
            <person name="de Groot N.N."/>
        </authorList>
    </citation>
    <scope>NUCLEOTIDE SEQUENCE [LARGE SCALE GENOMIC DNA]</scope>
    <source>
        <strain evidence="6">P4-7,KCTC 19426,CECT 7604</strain>
    </source>
</reference>
<protein>
    <submittedName>
        <fullName evidence="5">Regulatory protein, luxR family</fullName>
    </submittedName>
</protein>
<dbReference type="GO" id="GO:0003677">
    <property type="term" value="F:DNA binding"/>
    <property type="evidence" value="ECO:0007669"/>
    <property type="project" value="InterPro"/>
</dbReference>
<evidence type="ECO:0000259" key="4">
    <source>
        <dbReference type="PROSITE" id="PS50043"/>
    </source>
</evidence>
<dbReference type="SMART" id="SM00421">
    <property type="entry name" value="HTH_LUXR"/>
    <property type="match status" value="1"/>
</dbReference>
<name>A0A1H0KSV1_9ACTN</name>
<dbReference type="CDD" id="cd06170">
    <property type="entry name" value="LuxR_C_like"/>
    <property type="match status" value="1"/>
</dbReference>
<dbReference type="PANTHER" id="PTHR16305:SF35">
    <property type="entry name" value="TRANSCRIPTIONAL ACTIVATOR DOMAIN"/>
    <property type="match status" value="1"/>
</dbReference>
<dbReference type="InterPro" id="IPR041664">
    <property type="entry name" value="AAA_16"/>
</dbReference>
<dbReference type="EMBL" id="LT629710">
    <property type="protein sequence ID" value="SDO58863.1"/>
    <property type="molecule type" value="Genomic_DNA"/>
</dbReference>
<keyword evidence="1" id="KW-0547">Nucleotide-binding</keyword>
<dbReference type="InterPro" id="IPR036388">
    <property type="entry name" value="WH-like_DNA-bd_sf"/>
</dbReference>
<dbReference type="SUPFAM" id="SSF46894">
    <property type="entry name" value="C-terminal effector domain of the bipartite response regulators"/>
    <property type="match status" value="1"/>
</dbReference>
<evidence type="ECO:0000256" key="1">
    <source>
        <dbReference type="ARBA" id="ARBA00022741"/>
    </source>
</evidence>
<dbReference type="InterPro" id="IPR027417">
    <property type="entry name" value="P-loop_NTPase"/>
</dbReference>
<dbReference type="GO" id="GO:0005737">
    <property type="term" value="C:cytoplasm"/>
    <property type="evidence" value="ECO:0007669"/>
    <property type="project" value="TreeGrafter"/>
</dbReference>
<dbReference type="STRING" id="1090615.SAMN04515671_1416"/>
<dbReference type="Gene3D" id="1.10.10.10">
    <property type="entry name" value="Winged helix-like DNA-binding domain superfamily/Winged helix DNA-binding domain"/>
    <property type="match status" value="1"/>
</dbReference>
<accession>A0A1H0KSV1</accession>
<dbReference type="InterPro" id="IPR000792">
    <property type="entry name" value="Tscrpt_reg_LuxR_C"/>
</dbReference>
<keyword evidence="2" id="KW-0067">ATP-binding</keyword>
<dbReference type="PROSITE" id="PS50043">
    <property type="entry name" value="HTH_LUXR_2"/>
    <property type="match status" value="1"/>
</dbReference>
<dbReference type="PANTHER" id="PTHR16305">
    <property type="entry name" value="TESTICULAR SOLUBLE ADENYLYL CYCLASE"/>
    <property type="match status" value="1"/>
</dbReference>
<evidence type="ECO:0000313" key="6">
    <source>
        <dbReference type="Proteomes" id="UP000198741"/>
    </source>
</evidence>
<dbReference type="GO" id="GO:0006355">
    <property type="term" value="P:regulation of DNA-templated transcription"/>
    <property type="evidence" value="ECO:0007669"/>
    <property type="project" value="InterPro"/>
</dbReference>
<dbReference type="SUPFAM" id="SSF52540">
    <property type="entry name" value="P-loop containing nucleoside triphosphate hydrolases"/>
    <property type="match status" value="1"/>
</dbReference>
<gene>
    <name evidence="5" type="ORF">SAMN04515671_1416</name>
</gene>
<organism evidence="5 6">
    <name type="scientific">Nakamurella panacisegetis</name>
    <dbReference type="NCBI Taxonomy" id="1090615"/>
    <lineage>
        <taxon>Bacteria</taxon>
        <taxon>Bacillati</taxon>
        <taxon>Actinomycetota</taxon>
        <taxon>Actinomycetes</taxon>
        <taxon>Nakamurellales</taxon>
        <taxon>Nakamurellaceae</taxon>
        <taxon>Nakamurella</taxon>
    </lineage>
</organism>
<evidence type="ECO:0000256" key="3">
    <source>
        <dbReference type="SAM" id="MobiDB-lite"/>
    </source>
</evidence>
<dbReference type="Pfam" id="PF00196">
    <property type="entry name" value="GerE"/>
    <property type="match status" value="1"/>
</dbReference>
<proteinExistence type="predicted"/>
<dbReference type="Proteomes" id="UP000198741">
    <property type="component" value="Chromosome I"/>
</dbReference>
<dbReference type="GO" id="GO:0005524">
    <property type="term" value="F:ATP binding"/>
    <property type="evidence" value="ECO:0007669"/>
    <property type="project" value="UniProtKB-KW"/>
</dbReference>